<evidence type="ECO:0008006" key="4">
    <source>
        <dbReference type="Google" id="ProtNLM"/>
    </source>
</evidence>
<evidence type="ECO:0000256" key="1">
    <source>
        <dbReference type="SAM" id="SignalP"/>
    </source>
</evidence>
<comment type="caution">
    <text evidence="2">The sequence shown here is derived from an EMBL/GenBank/DDBJ whole genome shotgun (WGS) entry which is preliminary data.</text>
</comment>
<name>A0A8J7SNZ4_9BACT</name>
<feature type="signal peptide" evidence="1">
    <location>
        <begin position="1"/>
        <end position="26"/>
    </location>
</feature>
<keyword evidence="3" id="KW-1185">Reference proteome</keyword>
<dbReference type="RefSeq" id="WP_200312016.1">
    <property type="nucleotide sequence ID" value="NZ_JAENIM010000042.1"/>
</dbReference>
<dbReference type="Pfam" id="PF05150">
    <property type="entry name" value="Legionella_OMP"/>
    <property type="match status" value="1"/>
</dbReference>
<dbReference type="InterPro" id="IPR007825">
    <property type="entry name" value="Major_OMP_Legionella"/>
</dbReference>
<dbReference type="Proteomes" id="UP000624703">
    <property type="component" value="Unassembled WGS sequence"/>
</dbReference>
<proteinExistence type="predicted"/>
<keyword evidence="1" id="KW-0732">Signal</keyword>
<dbReference type="AlphaFoldDB" id="A0A8J7SNZ4"/>
<evidence type="ECO:0000313" key="3">
    <source>
        <dbReference type="Proteomes" id="UP000624703"/>
    </source>
</evidence>
<reference evidence="2" key="1">
    <citation type="submission" date="2021-01" db="EMBL/GenBank/DDBJ databases">
        <title>Modified the classification status of verrucomicrobia.</title>
        <authorList>
            <person name="Feng X."/>
        </authorList>
    </citation>
    <scope>NUCLEOTIDE SEQUENCE</scope>
    <source>
        <strain evidence="2">_KCTC 22039</strain>
    </source>
</reference>
<dbReference type="EMBL" id="JAENIM010000042">
    <property type="protein sequence ID" value="MBK1792003.1"/>
    <property type="molecule type" value="Genomic_DNA"/>
</dbReference>
<organism evidence="2 3">
    <name type="scientific">Persicirhabdus sediminis</name>
    <dbReference type="NCBI Taxonomy" id="454144"/>
    <lineage>
        <taxon>Bacteria</taxon>
        <taxon>Pseudomonadati</taxon>
        <taxon>Verrucomicrobiota</taxon>
        <taxon>Verrucomicrobiia</taxon>
        <taxon>Verrucomicrobiales</taxon>
        <taxon>Verrucomicrobiaceae</taxon>
        <taxon>Persicirhabdus</taxon>
    </lineage>
</organism>
<evidence type="ECO:0000313" key="2">
    <source>
        <dbReference type="EMBL" id="MBK1792003.1"/>
    </source>
</evidence>
<accession>A0A8J7SNZ4</accession>
<feature type="chain" id="PRO_5035203980" description="Outer membrane protein beta-barrel domain-containing protein" evidence="1">
    <location>
        <begin position="27"/>
        <end position="278"/>
    </location>
</feature>
<sequence>MKTQNTIKSIGCAIAASAALVATTQAGEVMPMAAAPVADCPWGLGLEALYMKAHGVDGRYAEQDYEFAWRADLSYKQADNLGIRFTYFWFEGSDDTADFTDDFYTGSEYSDVDVQYGDLEFFDTFELGAWQGEYSAGIRWGELNSEYGYTETDGFGIYEEARQSEFSGWGPTFGLELVRPIGSNFSVYAGVRASWLFGDNDVDEATVGGESIRNEYEDSYSSSESLFIAEGTLGLQYDYLAFRGCPSYVRLGAEAQNWSASGEDVSLFGGSLRFGFGF</sequence>
<protein>
    <recommendedName>
        <fullName evidence="4">Outer membrane protein beta-barrel domain-containing protein</fullName>
    </recommendedName>
</protein>
<gene>
    <name evidence="2" type="ORF">JIN82_12655</name>
</gene>